<keyword evidence="1" id="KW-0472">Membrane</keyword>
<keyword evidence="1" id="KW-0812">Transmembrane</keyword>
<dbReference type="AlphaFoldDB" id="A0A1H0AR20"/>
<evidence type="ECO:0000313" key="3">
    <source>
        <dbReference type="Proteomes" id="UP000183200"/>
    </source>
</evidence>
<gene>
    <name evidence="2" type="ORF">SAMN05421820_107175</name>
</gene>
<proteinExistence type="predicted"/>
<keyword evidence="1" id="KW-1133">Transmembrane helix</keyword>
<evidence type="ECO:0000313" key="2">
    <source>
        <dbReference type="EMBL" id="SDN35940.1"/>
    </source>
</evidence>
<feature type="transmembrane region" description="Helical" evidence="1">
    <location>
        <begin position="6"/>
        <end position="25"/>
    </location>
</feature>
<sequence>MNQPGWWQGLIIELSVKVEIFYFLIKFNEKIDM</sequence>
<organism evidence="2 3">
    <name type="scientific">Pedobacter steynii</name>
    <dbReference type="NCBI Taxonomy" id="430522"/>
    <lineage>
        <taxon>Bacteria</taxon>
        <taxon>Pseudomonadati</taxon>
        <taxon>Bacteroidota</taxon>
        <taxon>Sphingobacteriia</taxon>
        <taxon>Sphingobacteriales</taxon>
        <taxon>Sphingobacteriaceae</taxon>
        <taxon>Pedobacter</taxon>
    </lineage>
</organism>
<evidence type="ECO:0000256" key="1">
    <source>
        <dbReference type="SAM" id="Phobius"/>
    </source>
</evidence>
<accession>A0A1H0AR20</accession>
<dbReference type="Proteomes" id="UP000183200">
    <property type="component" value="Unassembled WGS sequence"/>
</dbReference>
<dbReference type="EMBL" id="FNGY01000007">
    <property type="protein sequence ID" value="SDN35940.1"/>
    <property type="molecule type" value="Genomic_DNA"/>
</dbReference>
<name>A0A1H0AR20_9SPHI</name>
<reference evidence="3" key="1">
    <citation type="submission" date="2016-10" db="EMBL/GenBank/DDBJ databases">
        <authorList>
            <person name="Varghese N."/>
            <person name="Submissions S."/>
        </authorList>
    </citation>
    <scope>NUCLEOTIDE SEQUENCE [LARGE SCALE GENOMIC DNA]</scope>
    <source>
        <strain evidence="3">DSM 19110</strain>
    </source>
</reference>
<keyword evidence="3" id="KW-1185">Reference proteome</keyword>
<protein>
    <submittedName>
        <fullName evidence="2">Uncharacterized protein</fullName>
    </submittedName>
</protein>